<protein>
    <submittedName>
        <fullName evidence="2">Uncharacterized protein</fullName>
    </submittedName>
</protein>
<comment type="caution">
    <text evidence="2">The sequence shown here is derived from an EMBL/GenBank/DDBJ whole genome shotgun (WGS) entry which is preliminary data.</text>
</comment>
<accession>A0A8T1NQJ6</accession>
<sequence length="77" mass="8443">MARLKSEFFVAVVKLIISCSLAMASTSKARKLMFALEEENNAPSLDQNTATLYSFSPAVQQSINRAAVLHLPTMLLI</sequence>
<evidence type="ECO:0000256" key="1">
    <source>
        <dbReference type="SAM" id="SignalP"/>
    </source>
</evidence>
<organism evidence="2 3">
    <name type="scientific">Carya illinoinensis</name>
    <name type="common">Pecan</name>
    <dbReference type="NCBI Taxonomy" id="32201"/>
    <lineage>
        <taxon>Eukaryota</taxon>
        <taxon>Viridiplantae</taxon>
        <taxon>Streptophyta</taxon>
        <taxon>Embryophyta</taxon>
        <taxon>Tracheophyta</taxon>
        <taxon>Spermatophyta</taxon>
        <taxon>Magnoliopsida</taxon>
        <taxon>eudicotyledons</taxon>
        <taxon>Gunneridae</taxon>
        <taxon>Pentapetalae</taxon>
        <taxon>rosids</taxon>
        <taxon>fabids</taxon>
        <taxon>Fagales</taxon>
        <taxon>Juglandaceae</taxon>
        <taxon>Carya</taxon>
    </lineage>
</organism>
<dbReference type="AlphaFoldDB" id="A0A8T1NQJ6"/>
<dbReference type="EMBL" id="CM031820">
    <property type="protein sequence ID" value="KAG6634356.1"/>
    <property type="molecule type" value="Genomic_DNA"/>
</dbReference>
<evidence type="ECO:0000313" key="3">
    <source>
        <dbReference type="Proteomes" id="UP000811609"/>
    </source>
</evidence>
<evidence type="ECO:0000313" key="2">
    <source>
        <dbReference type="EMBL" id="KAG6634356.1"/>
    </source>
</evidence>
<feature type="chain" id="PRO_5035745927" evidence="1">
    <location>
        <begin position="30"/>
        <end position="77"/>
    </location>
</feature>
<keyword evidence="3" id="KW-1185">Reference proteome</keyword>
<reference evidence="2" key="1">
    <citation type="submission" date="2020-12" db="EMBL/GenBank/DDBJ databases">
        <title>WGS assembly of Carya illinoinensis cv. Pawnee.</title>
        <authorList>
            <person name="Platts A."/>
            <person name="Shu S."/>
            <person name="Wright S."/>
            <person name="Barry K."/>
            <person name="Edger P."/>
            <person name="Pires J.C."/>
            <person name="Schmutz J."/>
        </authorList>
    </citation>
    <scope>NUCLEOTIDE SEQUENCE</scope>
    <source>
        <tissue evidence="2">Leaf</tissue>
    </source>
</reference>
<gene>
    <name evidence="2" type="ORF">CIPAW_12G112900</name>
</gene>
<feature type="signal peptide" evidence="1">
    <location>
        <begin position="1"/>
        <end position="29"/>
    </location>
</feature>
<name>A0A8T1NQJ6_CARIL</name>
<proteinExistence type="predicted"/>
<dbReference type="Proteomes" id="UP000811609">
    <property type="component" value="Chromosome 12"/>
</dbReference>
<keyword evidence="1" id="KW-0732">Signal</keyword>